<dbReference type="Gene3D" id="3.40.50.150">
    <property type="entry name" value="Vaccinia Virus protein VP39"/>
    <property type="match status" value="1"/>
</dbReference>
<dbReference type="GO" id="GO:0016740">
    <property type="term" value="F:transferase activity"/>
    <property type="evidence" value="ECO:0007669"/>
    <property type="project" value="UniProtKB-KW"/>
</dbReference>
<feature type="domain" description="Tellurite resistance methyltransferase TehB-like" evidence="2">
    <location>
        <begin position="37"/>
        <end position="131"/>
    </location>
</feature>
<dbReference type="Pfam" id="PF03848">
    <property type="entry name" value="TehB"/>
    <property type="match status" value="1"/>
</dbReference>
<protein>
    <submittedName>
        <fullName evidence="3">Putative tellurite resistance protein TehB</fullName>
    </submittedName>
</protein>
<dbReference type="EMBL" id="CP054051">
    <property type="protein sequence ID" value="QKJ28122.1"/>
    <property type="molecule type" value="Genomic_DNA"/>
</dbReference>
<dbReference type="PANTHER" id="PTHR43861:SF3">
    <property type="entry name" value="PUTATIVE (AFU_ORTHOLOGUE AFUA_2G14390)-RELATED"/>
    <property type="match status" value="1"/>
</dbReference>
<reference evidence="3 4" key="1">
    <citation type="submission" date="2020-05" db="EMBL/GenBank/DDBJ databases">
        <title>Complete genome sequencing of Campylobacter and Arcobacter type strains.</title>
        <authorList>
            <person name="Miller W.G."/>
            <person name="Yee E."/>
        </authorList>
    </citation>
    <scope>NUCLEOTIDE SEQUENCE [LARGE SCALE GENOMIC DNA]</scope>
    <source>
        <strain evidence="3 4">LMG 21996</strain>
    </source>
</reference>
<evidence type="ECO:0000313" key="4">
    <source>
        <dbReference type="Proteomes" id="UP000509513"/>
    </source>
</evidence>
<dbReference type="PANTHER" id="PTHR43861">
    <property type="entry name" value="TRANS-ACONITATE 2-METHYLTRANSFERASE-RELATED"/>
    <property type="match status" value="1"/>
</dbReference>
<name>A0A7L5JSD3_9BACT</name>
<gene>
    <name evidence="3" type="ORF">ACBT_2242</name>
</gene>
<proteinExistence type="predicted"/>
<dbReference type="CDD" id="cd02440">
    <property type="entry name" value="AdoMet_MTases"/>
    <property type="match status" value="1"/>
</dbReference>
<dbReference type="RefSeq" id="WP_024774346.1">
    <property type="nucleotide sequence ID" value="NZ_CP054051.1"/>
</dbReference>
<organism evidence="3 4">
    <name type="scientific">Aliarcobacter cibarius</name>
    <dbReference type="NCBI Taxonomy" id="255507"/>
    <lineage>
        <taxon>Bacteria</taxon>
        <taxon>Pseudomonadati</taxon>
        <taxon>Campylobacterota</taxon>
        <taxon>Epsilonproteobacteria</taxon>
        <taxon>Campylobacterales</taxon>
        <taxon>Arcobacteraceae</taxon>
        <taxon>Aliarcobacter</taxon>
    </lineage>
</organism>
<dbReference type="Proteomes" id="UP000509513">
    <property type="component" value="Chromosome"/>
</dbReference>
<keyword evidence="1" id="KW-0808">Transferase</keyword>
<dbReference type="KEGG" id="acib:ACBT_2242"/>
<dbReference type="InterPro" id="IPR015985">
    <property type="entry name" value="TehB-like_dom"/>
</dbReference>
<dbReference type="SUPFAM" id="SSF53335">
    <property type="entry name" value="S-adenosyl-L-methionine-dependent methyltransferases"/>
    <property type="match status" value="1"/>
</dbReference>
<evidence type="ECO:0000256" key="1">
    <source>
        <dbReference type="ARBA" id="ARBA00022679"/>
    </source>
</evidence>
<dbReference type="InterPro" id="IPR029063">
    <property type="entry name" value="SAM-dependent_MTases_sf"/>
</dbReference>
<evidence type="ECO:0000313" key="3">
    <source>
        <dbReference type="EMBL" id="QKJ28122.1"/>
    </source>
</evidence>
<evidence type="ECO:0000259" key="2">
    <source>
        <dbReference type="Pfam" id="PF03848"/>
    </source>
</evidence>
<dbReference type="AlphaFoldDB" id="A0A7L5JSD3"/>
<accession>A0A7L5JSD3</accession>
<sequence>MTQQQFWNNKFSNQDFFYGTNPNKFLASNLELFKDYQKLLCLGEGEGRNAIFFAKNGLDVTAIDTSNLGLEKLEKWSKNENLNIKTVCMDLNYWKTDEKYDVIVASYLHMHKNEREKLFRKIENSLNSGGYFAAEFFSINQLNYNSGGPKDIDLLYTKEDFENYFKLCRKKITEEITILDEGIGHQGEASVIRVVIQKN</sequence>